<dbReference type="OrthoDB" id="536211at2759"/>
<evidence type="ECO:0000313" key="11">
    <source>
        <dbReference type="Proteomes" id="UP000383932"/>
    </source>
</evidence>
<evidence type="ECO:0000256" key="8">
    <source>
        <dbReference type="ARBA" id="ARBA00023157"/>
    </source>
</evidence>
<reference evidence="10 11" key="1">
    <citation type="journal article" date="2019" name="Fungal Biol. Biotechnol.">
        <title>Draft genome sequence of fastidious pathogen Ceratobasidium theobromae, which causes vascular-streak dieback in Theobroma cacao.</title>
        <authorList>
            <person name="Ali S.S."/>
            <person name="Asman A."/>
            <person name="Shao J."/>
            <person name="Firmansyah A.P."/>
            <person name="Susilo A.W."/>
            <person name="Rosmana A."/>
            <person name="McMahon P."/>
            <person name="Junaid M."/>
            <person name="Guest D."/>
            <person name="Kheng T.Y."/>
            <person name="Meinhardt L.W."/>
            <person name="Bailey B.A."/>
        </authorList>
    </citation>
    <scope>NUCLEOTIDE SEQUENCE [LARGE SCALE GENOMIC DNA]</scope>
    <source>
        <strain evidence="10 11">CT2</strain>
    </source>
</reference>
<proteinExistence type="inferred from homology"/>
<gene>
    <name evidence="10" type="ORF">CTheo_5039</name>
</gene>
<dbReference type="PANTHER" id="PTHR47466:SF1">
    <property type="entry name" value="METALLOPROTEASE MEP1 (AFU_ORTHOLOGUE AFUA_1G07730)-RELATED"/>
    <property type="match status" value="1"/>
</dbReference>
<keyword evidence="8" id="KW-1015">Disulfide bond</keyword>
<evidence type="ECO:0000256" key="1">
    <source>
        <dbReference type="ARBA" id="ARBA00008721"/>
    </source>
</evidence>
<organism evidence="10 11">
    <name type="scientific">Ceratobasidium theobromae</name>
    <dbReference type="NCBI Taxonomy" id="1582974"/>
    <lineage>
        <taxon>Eukaryota</taxon>
        <taxon>Fungi</taxon>
        <taxon>Dikarya</taxon>
        <taxon>Basidiomycota</taxon>
        <taxon>Agaricomycotina</taxon>
        <taxon>Agaricomycetes</taxon>
        <taxon>Cantharellales</taxon>
        <taxon>Ceratobasidiaceae</taxon>
        <taxon>Ceratobasidium</taxon>
    </lineage>
</organism>
<evidence type="ECO:0000259" key="9">
    <source>
        <dbReference type="Pfam" id="PF05572"/>
    </source>
</evidence>
<dbReference type="PANTHER" id="PTHR47466">
    <property type="match status" value="1"/>
</dbReference>
<evidence type="ECO:0000256" key="3">
    <source>
        <dbReference type="ARBA" id="ARBA00022723"/>
    </source>
</evidence>
<accession>A0A5N5QIF8</accession>
<evidence type="ECO:0000256" key="2">
    <source>
        <dbReference type="ARBA" id="ARBA00022670"/>
    </source>
</evidence>
<dbReference type="Proteomes" id="UP000383932">
    <property type="component" value="Unassembled WGS sequence"/>
</dbReference>
<dbReference type="Gene3D" id="3.40.390.10">
    <property type="entry name" value="Collagenase (Catalytic Domain)"/>
    <property type="match status" value="1"/>
</dbReference>
<evidence type="ECO:0000256" key="7">
    <source>
        <dbReference type="ARBA" id="ARBA00023049"/>
    </source>
</evidence>
<dbReference type="AlphaFoldDB" id="A0A5N5QIF8"/>
<keyword evidence="2 10" id="KW-0645">Protease</keyword>
<keyword evidence="6" id="KW-0862">Zinc</keyword>
<comment type="caution">
    <text evidence="10">The sequence shown here is derived from an EMBL/GenBank/DDBJ whole genome shotgun (WGS) entry which is preliminary data.</text>
</comment>
<evidence type="ECO:0000313" key="10">
    <source>
        <dbReference type="EMBL" id="KAB5591532.1"/>
    </source>
</evidence>
<keyword evidence="4" id="KW-0732">Signal</keyword>
<feature type="domain" description="Peptidase M43 pregnancy-associated plasma-A" evidence="9">
    <location>
        <begin position="174"/>
        <end position="228"/>
    </location>
</feature>
<evidence type="ECO:0000256" key="4">
    <source>
        <dbReference type="ARBA" id="ARBA00022729"/>
    </source>
</evidence>
<dbReference type="Pfam" id="PF05572">
    <property type="entry name" value="Peptidase_M43"/>
    <property type="match status" value="1"/>
</dbReference>
<evidence type="ECO:0000256" key="5">
    <source>
        <dbReference type="ARBA" id="ARBA00022801"/>
    </source>
</evidence>
<dbReference type="SUPFAM" id="SSF55486">
    <property type="entry name" value="Metalloproteases ('zincins'), catalytic domain"/>
    <property type="match status" value="1"/>
</dbReference>
<name>A0A5N5QIF8_9AGAM</name>
<keyword evidence="5" id="KW-0378">Hydrolase</keyword>
<keyword evidence="11" id="KW-1185">Reference proteome</keyword>
<protein>
    <submittedName>
        <fullName evidence="10">Extracellular metalloprotease</fullName>
    </submittedName>
</protein>
<dbReference type="InterPro" id="IPR024079">
    <property type="entry name" value="MetalloPept_cat_dom_sf"/>
</dbReference>
<keyword evidence="3" id="KW-0479">Metal-binding</keyword>
<dbReference type="GO" id="GO:0008237">
    <property type="term" value="F:metallopeptidase activity"/>
    <property type="evidence" value="ECO:0007669"/>
    <property type="project" value="UniProtKB-KW"/>
</dbReference>
<dbReference type="GO" id="GO:0046872">
    <property type="term" value="F:metal ion binding"/>
    <property type="evidence" value="ECO:0007669"/>
    <property type="project" value="UniProtKB-KW"/>
</dbReference>
<dbReference type="EMBL" id="SSOP01000101">
    <property type="protein sequence ID" value="KAB5591532.1"/>
    <property type="molecule type" value="Genomic_DNA"/>
</dbReference>
<dbReference type="InterPro" id="IPR008754">
    <property type="entry name" value="Peptidase_M43"/>
</dbReference>
<evidence type="ECO:0000256" key="6">
    <source>
        <dbReference type="ARBA" id="ARBA00022833"/>
    </source>
</evidence>
<comment type="similarity">
    <text evidence="1">Belongs to the peptidase M43B family.</text>
</comment>
<keyword evidence="7 10" id="KW-0482">Metalloprotease</keyword>
<sequence>MIQLVRSQRQRNFPPVASDYPKYMLFVAPFAFAFIASALSAPLNSSSAAGLAGICTSSPGVQAPENSRLAAMISIPVYWHITKLAPPEVYELCLDPSQGNIPTRRLQLLNSRFAGGGLSFALMGVALLPSPLQHAATLNVYSVGFTDIHPGPYPMYGGVVILHSTVPGGSVMGQNEGKALTHEAGHWLDLYHTFQGGCFGRGDFVDDTSPEAESAEGCLIGRRSCFGDGVDP</sequence>
<dbReference type="GO" id="GO:0006508">
    <property type="term" value="P:proteolysis"/>
    <property type="evidence" value="ECO:0007669"/>
    <property type="project" value="UniProtKB-KW"/>
</dbReference>